<dbReference type="PRINTS" id="PR00385">
    <property type="entry name" value="P450"/>
</dbReference>
<dbReference type="GO" id="GO:0016020">
    <property type="term" value="C:membrane"/>
    <property type="evidence" value="ECO:0007669"/>
    <property type="project" value="UniProtKB-SubCell"/>
</dbReference>
<reference evidence="15" key="1">
    <citation type="submission" date="2023-03" db="EMBL/GenBank/DDBJ databases">
        <title>Massive genome expansion in bonnet fungi (Mycena s.s.) driven by repeated elements and novel gene families across ecological guilds.</title>
        <authorList>
            <consortium name="Lawrence Berkeley National Laboratory"/>
            <person name="Harder C.B."/>
            <person name="Miyauchi S."/>
            <person name="Viragh M."/>
            <person name="Kuo A."/>
            <person name="Thoen E."/>
            <person name="Andreopoulos B."/>
            <person name="Lu D."/>
            <person name="Skrede I."/>
            <person name="Drula E."/>
            <person name="Henrissat B."/>
            <person name="Morin E."/>
            <person name="Kohler A."/>
            <person name="Barry K."/>
            <person name="LaButti K."/>
            <person name="Morin E."/>
            <person name="Salamov A."/>
            <person name="Lipzen A."/>
            <person name="Mereny Z."/>
            <person name="Hegedus B."/>
            <person name="Baldrian P."/>
            <person name="Stursova M."/>
            <person name="Weitz H."/>
            <person name="Taylor A."/>
            <person name="Grigoriev I.V."/>
            <person name="Nagy L.G."/>
            <person name="Martin F."/>
            <person name="Kauserud H."/>
        </authorList>
    </citation>
    <scope>NUCLEOTIDE SEQUENCE</scope>
    <source>
        <strain evidence="15">CBHHK200</strain>
    </source>
</reference>
<dbReference type="GO" id="GO:0004497">
    <property type="term" value="F:monooxygenase activity"/>
    <property type="evidence" value="ECO:0007669"/>
    <property type="project" value="UniProtKB-KW"/>
</dbReference>
<protein>
    <submittedName>
        <fullName evidence="15">Cytochrome P450</fullName>
    </submittedName>
</protein>
<evidence type="ECO:0000256" key="2">
    <source>
        <dbReference type="ARBA" id="ARBA00004370"/>
    </source>
</evidence>
<dbReference type="GO" id="GO:0005506">
    <property type="term" value="F:iron ion binding"/>
    <property type="evidence" value="ECO:0007669"/>
    <property type="project" value="InterPro"/>
</dbReference>
<dbReference type="Proteomes" id="UP001218188">
    <property type="component" value="Unassembled WGS sequence"/>
</dbReference>
<evidence type="ECO:0000256" key="13">
    <source>
        <dbReference type="PIRSR" id="PIRSR602401-1"/>
    </source>
</evidence>
<evidence type="ECO:0000256" key="6">
    <source>
        <dbReference type="ARBA" id="ARBA00022692"/>
    </source>
</evidence>
<sequence length="522" mass="57638">MLPGLASYGVNYATILVVAGLVIYFALHRRNNLRNIPGPPSPSWTFGNMLQLLLPPQYGDYEFTWLKEFGPVYLVKGCFGQNRLMISDPLALQSILNSPYFGHGPTLENVMNLMFDQNAVMAAKSETHRHLRASLNTGFTSSAVRQYRPIFDRVAQKITEDLDECSGSLADLCPILSHATLSAISEAVLGCSIDDLGEEFVINNDRVMTLSASQSSSHIIADAIGSRLPKLVWRAAMRLPTAAFKDLRAVKSLATRIGKEAIAKKLAAVEQGASAKTDVFGMLLDTYQSDSKRNVLTKEELVAQTGILMVGGQDTVTNTVAFGFLELARHPEFQRELRAEIHASLCGPSQTFSYESMPLLNAFIKETLRLYPTGPLVERVAVHETVIPLSKSIKNSMGELMNHIPVQKGQVVIVATASYQRLHSRWGEDAHQFRPSRWIDGTVMQGQAVGPYANLLSFLGGPRMCLGWRFAILEMQVFFSEVVGKFSLSLPEGDRFSTRYANTLFPVTSSGERALPLYVTRL</sequence>
<keyword evidence="16" id="KW-1185">Reference proteome</keyword>
<evidence type="ECO:0000256" key="7">
    <source>
        <dbReference type="ARBA" id="ARBA00022723"/>
    </source>
</evidence>
<comment type="pathway">
    <text evidence="3">Secondary metabolite biosynthesis; terpenoid biosynthesis.</text>
</comment>
<dbReference type="Gene3D" id="1.10.630.10">
    <property type="entry name" value="Cytochrome P450"/>
    <property type="match status" value="1"/>
</dbReference>
<comment type="subcellular location">
    <subcellularLocation>
        <location evidence="2">Membrane</location>
    </subcellularLocation>
</comment>
<keyword evidence="5 13" id="KW-0349">Heme</keyword>
<evidence type="ECO:0000256" key="10">
    <source>
        <dbReference type="ARBA" id="ARBA00023004"/>
    </source>
</evidence>
<evidence type="ECO:0000256" key="14">
    <source>
        <dbReference type="SAM" id="Phobius"/>
    </source>
</evidence>
<dbReference type="InterPro" id="IPR036396">
    <property type="entry name" value="Cyt_P450_sf"/>
</dbReference>
<accession>A0AAD6SDY9</accession>
<dbReference type="Pfam" id="PF00067">
    <property type="entry name" value="p450"/>
    <property type="match status" value="1"/>
</dbReference>
<dbReference type="PANTHER" id="PTHR24305">
    <property type="entry name" value="CYTOCHROME P450"/>
    <property type="match status" value="1"/>
</dbReference>
<evidence type="ECO:0000256" key="8">
    <source>
        <dbReference type="ARBA" id="ARBA00022989"/>
    </source>
</evidence>
<evidence type="ECO:0000256" key="12">
    <source>
        <dbReference type="ARBA" id="ARBA00023136"/>
    </source>
</evidence>
<evidence type="ECO:0000256" key="1">
    <source>
        <dbReference type="ARBA" id="ARBA00001971"/>
    </source>
</evidence>
<proteinExistence type="inferred from homology"/>
<dbReference type="InterPro" id="IPR001128">
    <property type="entry name" value="Cyt_P450"/>
</dbReference>
<dbReference type="EMBL" id="JARJCM010000184">
    <property type="protein sequence ID" value="KAJ7023682.1"/>
    <property type="molecule type" value="Genomic_DNA"/>
</dbReference>
<evidence type="ECO:0000256" key="4">
    <source>
        <dbReference type="ARBA" id="ARBA00010617"/>
    </source>
</evidence>
<evidence type="ECO:0000313" key="15">
    <source>
        <dbReference type="EMBL" id="KAJ7023682.1"/>
    </source>
</evidence>
<keyword evidence="8 14" id="KW-1133">Transmembrane helix</keyword>
<dbReference type="SUPFAM" id="SSF48264">
    <property type="entry name" value="Cytochrome P450"/>
    <property type="match status" value="1"/>
</dbReference>
<keyword evidence="11" id="KW-0503">Monooxygenase</keyword>
<comment type="cofactor">
    <cofactor evidence="1 13">
        <name>heme</name>
        <dbReference type="ChEBI" id="CHEBI:30413"/>
    </cofactor>
</comment>
<evidence type="ECO:0000256" key="9">
    <source>
        <dbReference type="ARBA" id="ARBA00023002"/>
    </source>
</evidence>
<keyword evidence="12 14" id="KW-0472">Membrane</keyword>
<evidence type="ECO:0000256" key="3">
    <source>
        <dbReference type="ARBA" id="ARBA00004721"/>
    </source>
</evidence>
<keyword evidence="10 13" id="KW-0408">Iron</keyword>
<dbReference type="InterPro" id="IPR002401">
    <property type="entry name" value="Cyt_P450_E_grp-I"/>
</dbReference>
<dbReference type="AlphaFoldDB" id="A0AAD6SDY9"/>
<name>A0AAD6SDY9_9AGAR</name>
<dbReference type="GO" id="GO:0020037">
    <property type="term" value="F:heme binding"/>
    <property type="evidence" value="ECO:0007669"/>
    <property type="project" value="InterPro"/>
</dbReference>
<evidence type="ECO:0000256" key="5">
    <source>
        <dbReference type="ARBA" id="ARBA00022617"/>
    </source>
</evidence>
<keyword evidence="7 13" id="KW-0479">Metal-binding</keyword>
<feature type="transmembrane region" description="Helical" evidence="14">
    <location>
        <begin position="6"/>
        <end position="27"/>
    </location>
</feature>
<evidence type="ECO:0000313" key="16">
    <source>
        <dbReference type="Proteomes" id="UP001218188"/>
    </source>
</evidence>
<feature type="binding site" description="axial binding residue" evidence="13">
    <location>
        <position position="465"/>
    </location>
    <ligand>
        <name>heme</name>
        <dbReference type="ChEBI" id="CHEBI:30413"/>
    </ligand>
    <ligandPart>
        <name>Fe</name>
        <dbReference type="ChEBI" id="CHEBI:18248"/>
    </ligandPart>
</feature>
<dbReference type="PRINTS" id="PR00463">
    <property type="entry name" value="EP450I"/>
</dbReference>
<gene>
    <name evidence="15" type="ORF">C8F04DRAFT_1133632</name>
</gene>
<comment type="similarity">
    <text evidence="4">Belongs to the cytochrome P450 family.</text>
</comment>
<dbReference type="PANTHER" id="PTHR24305:SF166">
    <property type="entry name" value="CYTOCHROME P450 12A4, MITOCHONDRIAL-RELATED"/>
    <property type="match status" value="1"/>
</dbReference>
<evidence type="ECO:0000256" key="11">
    <source>
        <dbReference type="ARBA" id="ARBA00023033"/>
    </source>
</evidence>
<dbReference type="InterPro" id="IPR050121">
    <property type="entry name" value="Cytochrome_P450_monoxygenase"/>
</dbReference>
<keyword evidence="6 14" id="KW-0812">Transmembrane</keyword>
<keyword evidence="9" id="KW-0560">Oxidoreductase</keyword>
<organism evidence="15 16">
    <name type="scientific">Mycena alexandri</name>
    <dbReference type="NCBI Taxonomy" id="1745969"/>
    <lineage>
        <taxon>Eukaryota</taxon>
        <taxon>Fungi</taxon>
        <taxon>Dikarya</taxon>
        <taxon>Basidiomycota</taxon>
        <taxon>Agaricomycotina</taxon>
        <taxon>Agaricomycetes</taxon>
        <taxon>Agaricomycetidae</taxon>
        <taxon>Agaricales</taxon>
        <taxon>Marasmiineae</taxon>
        <taxon>Mycenaceae</taxon>
        <taxon>Mycena</taxon>
    </lineage>
</organism>
<dbReference type="GO" id="GO:0016705">
    <property type="term" value="F:oxidoreductase activity, acting on paired donors, with incorporation or reduction of molecular oxygen"/>
    <property type="evidence" value="ECO:0007669"/>
    <property type="project" value="InterPro"/>
</dbReference>
<comment type="caution">
    <text evidence="15">The sequence shown here is derived from an EMBL/GenBank/DDBJ whole genome shotgun (WGS) entry which is preliminary data.</text>
</comment>